<feature type="compositionally biased region" description="Polar residues" evidence="1">
    <location>
        <begin position="206"/>
        <end position="218"/>
    </location>
</feature>
<evidence type="ECO:0000313" key="3">
    <source>
        <dbReference type="EMBL" id="GFN96092.1"/>
    </source>
</evidence>
<feature type="region of interest" description="Disordered" evidence="1">
    <location>
        <begin position="53"/>
        <end position="159"/>
    </location>
</feature>
<gene>
    <name evidence="3" type="ORF">PoB_002259800</name>
</gene>
<accession>A0AAV3ZMN6</accession>
<organism evidence="3 4">
    <name type="scientific">Plakobranchus ocellatus</name>
    <dbReference type="NCBI Taxonomy" id="259542"/>
    <lineage>
        <taxon>Eukaryota</taxon>
        <taxon>Metazoa</taxon>
        <taxon>Spiralia</taxon>
        <taxon>Lophotrochozoa</taxon>
        <taxon>Mollusca</taxon>
        <taxon>Gastropoda</taxon>
        <taxon>Heterobranchia</taxon>
        <taxon>Euthyneura</taxon>
        <taxon>Panpulmonata</taxon>
        <taxon>Sacoglossa</taxon>
        <taxon>Placobranchoidea</taxon>
        <taxon>Plakobranchidae</taxon>
        <taxon>Plakobranchus</taxon>
    </lineage>
</organism>
<feature type="compositionally biased region" description="Low complexity" evidence="1">
    <location>
        <begin position="297"/>
        <end position="312"/>
    </location>
</feature>
<evidence type="ECO:0000313" key="4">
    <source>
        <dbReference type="Proteomes" id="UP000735302"/>
    </source>
</evidence>
<keyword evidence="4" id="KW-1185">Reference proteome</keyword>
<dbReference type="InterPro" id="IPR036236">
    <property type="entry name" value="Znf_C2H2_sf"/>
</dbReference>
<feature type="compositionally biased region" description="Basic and acidic residues" evidence="1">
    <location>
        <begin position="444"/>
        <end position="515"/>
    </location>
</feature>
<feature type="compositionally biased region" description="Polar residues" evidence="1">
    <location>
        <begin position="83"/>
        <end position="97"/>
    </location>
</feature>
<feature type="compositionally biased region" description="Polar residues" evidence="1">
    <location>
        <begin position="345"/>
        <end position="358"/>
    </location>
</feature>
<dbReference type="Proteomes" id="UP000735302">
    <property type="component" value="Unassembled WGS sequence"/>
</dbReference>
<feature type="compositionally biased region" description="Low complexity" evidence="1">
    <location>
        <begin position="128"/>
        <end position="148"/>
    </location>
</feature>
<evidence type="ECO:0000256" key="1">
    <source>
        <dbReference type="SAM" id="MobiDB-lite"/>
    </source>
</evidence>
<dbReference type="AlphaFoldDB" id="A0AAV3ZMN6"/>
<feature type="compositionally biased region" description="Basic and acidic residues" evidence="1">
    <location>
        <begin position="265"/>
        <end position="276"/>
    </location>
</feature>
<feature type="compositionally biased region" description="Polar residues" evidence="1">
    <location>
        <begin position="1"/>
        <end position="22"/>
    </location>
</feature>
<feature type="region of interest" description="Disordered" evidence="1">
    <location>
        <begin position="206"/>
        <end position="515"/>
    </location>
</feature>
<feature type="compositionally biased region" description="Polar residues" evidence="1">
    <location>
        <begin position="252"/>
        <end position="264"/>
    </location>
</feature>
<feature type="domain" description="U1-type" evidence="2">
    <location>
        <begin position="589"/>
        <end position="623"/>
    </location>
</feature>
<dbReference type="EMBL" id="BLXT01002641">
    <property type="protein sequence ID" value="GFN96092.1"/>
    <property type="molecule type" value="Genomic_DNA"/>
</dbReference>
<dbReference type="SMART" id="SM00451">
    <property type="entry name" value="ZnF_U1"/>
    <property type="match status" value="1"/>
</dbReference>
<feature type="compositionally biased region" description="Gly residues" evidence="1">
    <location>
        <begin position="321"/>
        <end position="332"/>
    </location>
</feature>
<feature type="compositionally biased region" description="Low complexity" evidence="1">
    <location>
        <begin position="68"/>
        <end position="78"/>
    </location>
</feature>
<dbReference type="SUPFAM" id="SSF57667">
    <property type="entry name" value="beta-beta-alpha zinc fingers"/>
    <property type="match status" value="1"/>
</dbReference>
<name>A0AAV3ZMN6_9GAST</name>
<dbReference type="GO" id="GO:0008270">
    <property type="term" value="F:zinc ion binding"/>
    <property type="evidence" value="ECO:0007669"/>
    <property type="project" value="InterPro"/>
</dbReference>
<feature type="compositionally biased region" description="Polar residues" evidence="1">
    <location>
        <begin position="108"/>
        <end position="118"/>
    </location>
</feature>
<comment type="caution">
    <text evidence="3">The sequence shown here is derived from an EMBL/GenBank/DDBJ whole genome shotgun (WGS) entry which is preliminary data.</text>
</comment>
<evidence type="ECO:0000259" key="2">
    <source>
        <dbReference type="SMART" id="SM00451"/>
    </source>
</evidence>
<dbReference type="GO" id="GO:0003676">
    <property type="term" value="F:nucleic acid binding"/>
    <property type="evidence" value="ECO:0007669"/>
    <property type="project" value="InterPro"/>
</dbReference>
<feature type="compositionally biased region" description="Low complexity" evidence="1">
    <location>
        <begin position="231"/>
        <end position="246"/>
    </location>
</feature>
<dbReference type="InterPro" id="IPR003604">
    <property type="entry name" value="Matrin/U1-like-C_Znf_C2H2"/>
</dbReference>
<protein>
    <submittedName>
        <fullName evidence="3">Reticulocyte-binding protein 2 homolog a</fullName>
    </submittedName>
</protein>
<reference evidence="3 4" key="1">
    <citation type="journal article" date="2021" name="Elife">
        <title>Chloroplast acquisition without the gene transfer in kleptoplastic sea slugs, Plakobranchus ocellatus.</title>
        <authorList>
            <person name="Maeda T."/>
            <person name="Takahashi S."/>
            <person name="Yoshida T."/>
            <person name="Shimamura S."/>
            <person name="Takaki Y."/>
            <person name="Nagai Y."/>
            <person name="Toyoda A."/>
            <person name="Suzuki Y."/>
            <person name="Arimoto A."/>
            <person name="Ishii H."/>
            <person name="Satoh N."/>
            <person name="Nishiyama T."/>
            <person name="Hasebe M."/>
            <person name="Maruyama T."/>
            <person name="Minagawa J."/>
            <person name="Obokata J."/>
            <person name="Shigenobu S."/>
        </authorList>
    </citation>
    <scope>NUCLEOTIDE SEQUENCE [LARGE SCALE GENOMIC DNA]</scope>
</reference>
<dbReference type="Gene3D" id="3.30.160.60">
    <property type="entry name" value="Classic Zinc Finger"/>
    <property type="match status" value="1"/>
</dbReference>
<feature type="region of interest" description="Disordered" evidence="1">
    <location>
        <begin position="1"/>
        <end position="40"/>
    </location>
</feature>
<sequence length="678" mass="75049">MSGRNDPSSYSQPTYDANTMNQYRAPDPGTINHQQYPSASVSDASTYDYSYSTDYYNQNQAPPHIEFSSHSQVSYSSSPAPTPQDSYYSYSTQTTPKAGQPVGVPAYSQYNTSDSHVSNYPEAQAMSGYGKQPQYQQAPYGQPQSQPAPNIPVSHGYDNFSHGPESFVVSSSVHSGGSYSYQTTADPVWSGESQYRESSGIYHTDLSATASTSYQQETPEYGRNDILTDRSNGSESFSSYGEGSYSRASGPFYSNENYEPNTNVEEPKSFQPKKQDFGGYSGPAPSSYGGWRRPGESSRGGYAGGPPARGRSSGYQDSRGSFGGRGRSGVRGGLQHRKEHRGASNAGNWRGGNNQSRGSGEHQATPHYGKRNKVEGHDVQNYMNEKGIGFNRSAGIGFSSGRGKLQFPVHTPNQNARPTRDDGPVYQTPIPRKKPEVFKAPSRPQDRLLNEIEEKAKAAQKKKTQEELKKEEEERRKAEEEKKRAEEEAQREALKRAEEERKRVEEEKKKAAEELREKLAEEAVKAAPPSKPPETPEEIAYEEEIQRKIRESVVVLATAVEEAPPSSQGDPTAELEMSDELRELLKTLTTQYLCKLCSVRIVGPQMAGMHYNGKNHLKKLRNFVQTNGRSAGFYLGVSEQKAEEAKDDEMKDGENKAEAVEITVMEASSSRLWWSGQG</sequence>
<proteinExistence type="predicted"/>